<feature type="compositionally biased region" description="Basic and acidic residues" evidence="1">
    <location>
        <begin position="38"/>
        <end position="47"/>
    </location>
</feature>
<evidence type="ECO:0000256" key="2">
    <source>
        <dbReference type="SAM" id="Phobius"/>
    </source>
</evidence>
<organism evidence="3 4">
    <name type="scientific">Mariniblastus fucicola</name>
    <dbReference type="NCBI Taxonomy" id="980251"/>
    <lineage>
        <taxon>Bacteria</taxon>
        <taxon>Pseudomonadati</taxon>
        <taxon>Planctomycetota</taxon>
        <taxon>Planctomycetia</taxon>
        <taxon>Pirellulales</taxon>
        <taxon>Pirellulaceae</taxon>
        <taxon>Mariniblastus</taxon>
    </lineage>
</organism>
<dbReference type="SUPFAM" id="SSF48695">
    <property type="entry name" value="Multiheme cytochromes"/>
    <property type="match status" value="2"/>
</dbReference>
<dbReference type="InterPro" id="IPR036280">
    <property type="entry name" value="Multihaem_cyt_sf"/>
</dbReference>
<dbReference type="KEGG" id="mff:MFFC18_40250"/>
<proteinExistence type="predicted"/>
<feature type="transmembrane region" description="Helical" evidence="2">
    <location>
        <begin position="65"/>
        <end position="86"/>
    </location>
</feature>
<dbReference type="STRING" id="980251.GCA_001642875_02215"/>
<feature type="region of interest" description="Disordered" evidence="1">
    <location>
        <begin position="22"/>
        <end position="55"/>
    </location>
</feature>
<name>A0A5B9PEZ2_9BACT</name>
<dbReference type="Proteomes" id="UP000322214">
    <property type="component" value="Chromosome"/>
</dbReference>
<evidence type="ECO:0000313" key="4">
    <source>
        <dbReference type="Proteomes" id="UP000322214"/>
    </source>
</evidence>
<feature type="region of interest" description="Disordered" evidence="1">
    <location>
        <begin position="493"/>
        <end position="546"/>
    </location>
</feature>
<accession>A0A5B9PEZ2</accession>
<protein>
    <submittedName>
        <fullName evidence="3">Doubled CXXCH motif (Paired_CXXCH_1)</fullName>
    </submittedName>
</protein>
<dbReference type="CDD" id="cd08168">
    <property type="entry name" value="Cytochrom_C3"/>
    <property type="match status" value="1"/>
</dbReference>
<dbReference type="Gene3D" id="3.90.10.10">
    <property type="entry name" value="Cytochrome C3"/>
    <property type="match status" value="2"/>
</dbReference>
<sequence length="721" mass="79241">MSVNSEDDLRLQDFSDTFYHRPHDPTVEIPAGIVKPWPTRDDGNRDLSEEEPTLTRPSLRQRRKVLSLCVIAFTIGALMIVLSSPYSNEFLAPGPLHSSHAQLLAGHGADRCAACHSGTTGSAFGWVAHAFSGASNKQTQSKLCLECHKASLNEDFALNPHNVAPQQLAKTTAQFQNASFVSNLTIPPVTANNEIACNACHREHKGAQDLQAMTDAQCQSCHQSNYHSFESDHPEFTSWPKASRQNIAFDHSTHASRHFPGSNAVFDCSRCHLDDAWQNAKVQAPFEQACASCHEKKIVDSGVGGFAVLSLPMLDMKAIEKRNLKVGSWPLAATGDFDGPLPPAMRLLLMADPRAGPILNSRPASFEFADLDPGDDRDVQEAVTLAWSVKRLLHELSRKGVPAVERRIETVLGRDLDAEEVRGMFRGMEGHSFAAAARRWFPRLNAEIKTRFGESSAADVSSLINPRDFLAKVPAQEQLARNPLAGLDENSAGTEAAKLQSQTSPQRTATEPNVTPPFSTSTQQANVSPAMPRSIGEEPVSALKPETGSGLRTGWIRDDRSLRIYYRPAGHQDEFLKHWFEMMLATPDADSSAATSELYRSLTGTGAIGNCRYCHTLKRNEDRSLVMNWNANRRNGALGQFTSFSHRPHLVQPALQDCSHCHKMDASVSNGDSFASLDRTDYESNFHPILKSTCSSCHQKGLTDNSCTTCHDYHVGGHKTR</sequence>
<keyword evidence="4" id="KW-1185">Reference proteome</keyword>
<reference evidence="3 4" key="1">
    <citation type="submission" date="2019-08" db="EMBL/GenBank/DDBJ databases">
        <title>Deep-cultivation of Planctomycetes and their phenomic and genomic characterization uncovers novel biology.</title>
        <authorList>
            <person name="Wiegand S."/>
            <person name="Jogler M."/>
            <person name="Boedeker C."/>
            <person name="Pinto D."/>
            <person name="Vollmers J."/>
            <person name="Rivas-Marin E."/>
            <person name="Kohn T."/>
            <person name="Peeters S.H."/>
            <person name="Heuer A."/>
            <person name="Rast P."/>
            <person name="Oberbeckmann S."/>
            <person name="Bunk B."/>
            <person name="Jeske O."/>
            <person name="Meyerdierks A."/>
            <person name="Storesund J.E."/>
            <person name="Kallscheuer N."/>
            <person name="Luecker S."/>
            <person name="Lage O.M."/>
            <person name="Pohl T."/>
            <person name="Merkel B.J."/>
            <person name="Hornburger P."/>
            <person name="Mueller R.-W."/>
            <person name="Bruemmer F."/>
            <person name="Labrenz M."/>
            <person name="Spormann A.M."/>
            <person name="Op den Camp H."/>
            <person name="Overmann J."/>
            <person name="Amann R."/>
            <person name="Jetten M.S.M."/>
            <person name="Mascher T."/>
            <person name="Medema M.H."/>
            <person name="Devos D.P."/>
            <person name="Kaster A.-K."/>
            <person name="Ovreas L."/>
            <person name="Rohde M."/>
            <person name="Galperin M.Y."/>
            <person name="Jogler C."/>
        </authorList>
    </citation>
    <scope>NUCLEOTIDE SEQUENCE [LARGE SCALE GENOMIC DNA]</scope>
    <source>
        <strain evidence="3 4">FC18</strain>
    </source>
</reference>
<evidence type="ECO:0000313" key="3">
    <source>
        <dbReference type="EMBL" id="QEG24109.1"/>
    </source>
</evidence>
<feature type="compositionally biased region" description="Polar residues" evidence="1">
    <location>
        <begin position="499"/>
        <end position="527"/>
    </location>
</feature>
<gene>
    <name evidence="3" type="ORF">MFFC18_40250</name>
</gene>
<evidence type="ECO:0000256" key="1">
    <source>
        <dbReference type="SAM" id="MobiDB-lite"/>
    </source>
</evidence>
<dbReference type="OrthoDB" id="9814800at2"/>
<dbReference type="AlphaFoldDB" id="A0A5B9PEZ2"/>
<keyword evidence="2" id="KW-0472">Membrane</keyword>
<keyword evidence="2" id="KW-0812">Transmembrane</keyword>
<dbReference type="RefSeq" id="WP_075084644.1">
    <property type="nucleotide sequence ID" value="NZ_CP042912.1"/>
</dbReference>
<keyword evidence="2" id="KW-1133">Transmembrane helix</keyword>
<dbReference type="EMBL" id="CP042912">
    <property type="protein sequence ID" value="QEG24109.1"/>
    <property type="molecule type" value="Genomic_DNA"/>
</dbReference>